<gene>
    <name evidence="8 15" type="primary">dnaA</name>
    <name evidence="15" type="ORF">GCM10010964_38590</name>
</gene>
<sequence>MEKHSGMTPSGRGAAASASATVSAERQLAEAWARVRGRLRDEVGEVEYRTWLRQMTLAGVEGDEAIVQLPTRFLRDWVRGHYGDRLRALWQQEYPGVRRVEVRVARAAAAPPAASADGAGTAASLARTPAGHDSAGQTDGGRADADGLAEPLATVRTAAARPPSASAADPRTTEWAAPLDARFTFDSFVVGKPNEFAYACARRVAERPASPGFNPLFLYGGVGLGKTHLMHAVAWAIRETHPTKTVAYMSAEKFMYRFIAALRSQSTMEFKESLRAVDVLMIDDLQFLIGKDNTQEEFFHTFNALVDAGKQIVVSADKSPSDLSGLEDRLRTRLGCGMVADIHATTYELRLSILQAKAAAAGVPVPPKVMEFLAHKITSNVRELEGALNRLIAHANLFGRPITLEGAQEVLHDILRAHDRRVTIEEIQKRVAEHYNIRLTDMSSARRARNVARPRQVAMYLAKQLTSRSLPEIGRRFGNRDHTTVMHAVSRVAELMQQDAAFAEDVELLRRMLET</sequence>
<proteinExistence type="inferred from homology"/>
<dbReference type="Pfam" id="PF08299">
    <property type="entry name" value="Bac_DnaA_C"/>
    <property type="match status" value="1"/>
</dbReference>
<comment type="caution">
    <text evidence="15">The sequence shown here is derived from an EMBL/GenBank/DDBJ whole genome shotgun (WGS) entry which is preliminary data.</text>
</comment>
<dbReference type="GO" id="GO:0008289">
    <property type="term" value="F:lipid binding"/>
    <property type="evidence" value="ECO:0007669"/>
    <property type="project" value="UniProtKB-KW"/>
</dbReference>
<dbReference type="Gene3D" id="1.10.1750.10">
    <property type="match status" value="1"/>
</dbReference>
<dbReference type="InterPro" id="IPR010921">
    <property type="entry name" value="Trp_repressor/repl_initiator"/>
</dbReference>
<evidence type="ECO:0000256" key="7">
    <source>
        <dbReference type="ARBA" id="ARBA00023125"/>
    </source>
</evidence>
<dbReference type="InterPro" id="IPR038454">
    <property type="entry name" value="DnaA_N_sf"/>
</dbReference>
<keyword evidence="16" id="KW-1185">Reference proteome</keyword>
<dbReference type="Gene3D" id="3.30.300.180">
    <property type="match status" value="1"/>
</dbReference>
<keyword evidence="4 8" id="KW-0547">Nucleotide-binding</keyword>
<dbReference type="GO" id="GO:0006275">
    <property type="term" value="P:regulation of DNA replication"/>
    <property type="evidence" value="ECO:0007669"/>
    <property type="project" value="UniProtKB-UniRule"/>
</dbReference>
<name>A0A8J2ZF33_9PROT</name>
<dbReference type="InterPro" id="IPR020591">
    <property type="entry name" value="Chromosome_initiator_DnaA-like"/>
</dbReference>
<dbReference type="Gene3D" id="3.40.50.300">
    <property type="entry name" value="P-loop containing nucleotide triphosphate hydrolases"/>
    <property type="match status" value="1"/>
</dbReference>
<evidence type="ECO:0000256" key="3">
    <source>
        <dbReference type="ARBA" id="ARBA00022705"/>
    </source>
</evidence>
<evidence type="ECO:0000256" key="1">
    <source>
        <dbReference type="ARBA" id="ARBA00006583"/>
    </source>
</evidence>
<comment type="function">
    <text evidence="8 10">Plays an essential role in the initiation and regulation of chromosomal replication. ATP-DnaA binds to the origin of replication (oriC) to initiate formation of the DNA replication initiation complex once per cell cycle. Binds the DnaA box (a 9 base pair repeat at the origin) and separates the double-stranded (ds)DNA. Forms a right-handed helical filament on oriC DNA; dsDNA binds to the exterior of the filament while single-stranded (ss)DNA is stabiized in the filament's interior. The ATP-DnaA-oriC complex binds and stabilizes one strand of the AT-rich DNA unwinding element (DUE), permitting loading of DNA polymerase. After initiation quickly degrades to an ADP-DnaA complex that is not apt for DNA replication. Binds acidic phospholipids.</text>
</comment>
<dbReference type="PANTHER" id="PTHR30050:SF2">
    <property type="entry name" value="CHROMOSOMAL REPLICATION INITIATOR PROTEIN DNAA"/>
    <property type="match status" value="1"/>
</dbReference>
<feature type="domain" description="AAA+ ATPase" evidence="13">
    <location>
        <begin position="212"/>
        <end position="343"/>
    </location>
</feature>
<evidence type="ECO:0000256" key="8">
    <source>
        <dbReference type="HAMAP-Rule" id="MF_00377"/>
    </source>
</evidence>
<dbReference type="SUPFAM" id="SSF48295">
    <property type="entry name" value="TrpR-like"/>
    <property type="match status" value="1"/>
</dbReference>
<evidence type="ECO:0000259" key="13">
    <source>
        <dbReference type="SMART" id="SM00382"/>
    </source>
</evidence>
<feature type="region of interest" description="Domain I, interacts with DnaA modulators" evidence="8">
    <location>
        <begin position="1"/>
        <end position="149"/>
    </location>
</feature>
<evidence type="ECO:0000259" key="14">
    <source>
        <dbReference type="SMART" id="SM00760"/>
    </source>
</evidence>
<dbReference type="Proteomes" id="UP000597507">
    <property type="component" value="Unassembled WGS sequence"/>
</dbReference>
<dbReference type="InterPro" id="IPR027417">
    <property type="entry name" value="P-loop_NTPase"/>
</dbReference>
<dbReference type="NCBIfam" id="TIGR00362">
    <property type="entry name" value="DnaA"/>
    <property type="match status" value="1"/>
</dbReference>
<dbReference type="Pfam" id="PF00308">
    <property type="entry name" value="Bac_DnaA"/>
    <property type="match status" value="1"/>
</dbReference>
<keyword evidence="7 8" id="KW-0238">DNA-binding</keyword>
<dbReference type="InterPro" id="IPR003593">
    <property type="entry name" value="AAA+_ATPase"/>
</dbReference>
<comment type="similarity">
    <text evidence="1 8 11">Belongs to the DnaA family.</text>
</comment>
<evidence type="ECO:0000256" key="6">
    <source>
        <dbReference type="ARBA" id="ARBA00023121"/>
    </source>
</evidence>
<evidence type="ECO:0000256" key="10">
    <source>
        <dbReference type="RuleBase" id="RU000577"/>
    </source>
</evidence>
<comment type="subunit">
    <text evidence="8">Oligomerizes as a right-handed, spiral filament on DNA at oriC.</text>
</comment>
<dbReference type="InterPro" id="IPR024633">
    <property type="entry name" value="DnaA_N_dom"/>
</dbReference>
<dbReference type="InterPro" id="IPR001957">
    <property type="entry name" value="Chromosome_initiator_DnaA"/>
</dbReference>
<protein>
    <recommendedName>
        <fullName evidence="8 9">Chromosomal replication initiator protein DnaA</fullName>
    </recommendedName>
</protein>
<dbReference type="AlphaFoldDB" id="A0A8J2ZF33"/>
<organism evidence="15 16">
    <name type="scientific">Caldovatus sediminis</name>
    <dbReference type="NCBI Taxonomy" id="2041189"/>
    <lineage>
        <taxon>Bacteria</taxon>
        <taxon>Pseudomonadati</taxon>
        <taxon>Pseudomonadota</taxon>
        <taxon>Alphaproteobacteria</taxon>
        <taxon>Acetobacterales</taxon>
        <taxon>Roseomonadaceae</taxon>
        <taxon>Caldovatus</taxon>
    </lineage>
</organism>
<dbReference type="Pfam" id="PF11638">
    <property type="entry name" value="DnaA_N"/>
    <property type="match status" value="1"/>
</dbReference>
<dbReference type="SMART" id="SM00382">
    <property type="entry name" value="AAA"/>
    <property type="match status" value="1"/>
</dbReference>
<dbReference type="PANTHER" id="PTHR30050">
    <property type="entry name" value="CHROMOSOMAL REPLICATION INITIATOR PROTEIN DNAA"/>
    <property type="match status" value="1"/>
</dbReference>
<dbReference type="FunFam" id="3.40.50.300:FF:000668">
    <property type="entry name" value="Chromosomal replication initiator protein DnaA"/>
    <property type="match status" value="1"/>
</dbReference>
<dbReference type="PRINTS" id="PR00051">
    <property type="entry name" value="DNAA"/>
</dbReference>
<dbReference type="InterPro" id="IPR018312">
    <property type="entry name" value="Chromosome_initiator_DnaA_CS"/>
</dbReference>
<evidence type="ECO:0000256" key="9">
    <source>
        <dbReference type="NCBIfam" id="TIGR00362"/>
    </source>
</evidence>
<dbReference type="GO" id="GO:0005886">
    <property type="term" value="C:plasma membrane"/>
    <property type="evidence" value="ECO:0007669"/>
    <property type="project" value="TreeGrafter"/>
</dbReference>
<dbReference type="InterPro" id="IPR013159">
    <property type="entry name" value="DnaA_C"/>
</dbReference>
<comment type="subcellular location">
    <subcellularLocation>
        <location evidence="8">Cytoplasm</location>
    </subcellularLocation>
</comment>
<dbReference type="GO" id="GO:0005524">
    <property type="term" value="F:ATP binding"/>
    <property type="evidence" value="ECO:0007669"/>
    <property type="project" value="UniProtKB-UniRule"/>
</dbReference>
<feature type="binding site" evidence="8">
    <location>
        <position position="227"/>
    </location>
    <ligand>
        <name>ATP</name>
        <dbReference type="ChEBI" id="CHEBI:30616"/>
    </ligand>
</feature>
<dbReference type="GO" id="GO:0006270">
    <property type="term" value="P:DNA replication initiation"/>
    <property type="evidence" value="ECO:0007669"/>
    <property type="project" value="UniProtKB-UniRule"/>
</dbReference>
<accession>A0A8J2ZF33</accession>
<comment type="domain">
    <text evidence="8">Domain I is involved in oligomerization and binding regulators, domain II is flexibile and of varying length in different bacteria, domain III forms the AAA+ region, while domain IV binds dsDNA.</text>
</comment>
<keyword evidence="5 8" id="KW-0067">ATP-binding</keyword>
<dbReference type="HAMAP" id="MF_00377">
    <property type="entry name" value="DnaA_bact"/>
    <property type="match status" value="1"/>
</dbReference>
<keyword evidence="3 8" id="KW-0235">DNA replication</keyword>
<evidence type="ECO:0000256" key="4">
    <source>
        <dbReference type="ARBA" id="ARBA00022741"/>
    </source>
</evidence>
<keyword evidence="2 8" id="KW-0963">Cytoplasm</keyword>
<feature type="region of interest" description="Disordered" evidence="12">
    <location>
        <begin position="110"/>
        <end position="146"/>
    </location>
</feature>
<dbReference type="CDD" id="cd00009">
    <property type="entry name" value="AAA"/>
    <property type="match status" value="1"/>
</dbReference>
<evidence type="ECO:0000313" key="16">
    <source>
        <dbReference type="Proteomes" id="UP000597507"/>
    </source>
</evidence>
<evidence type="ECO:0000313" key="15">
    <source>
        <dbReference type="EMBL" id="GGG47507.1"/>
    </source>
</evidence>
<dbReference type="GO" id="GO:0003688">
    <property type="term" value="F:DNA replication origin binding"/>
    <property type="evidence" value="ECO:0007669"/>
    <property type="project" value="UniProtKB-UniRule"/>
</dbReference>
<dbReference type="Gene3D" id="1.10.8.60">
    <property type="match status" value="1"/>
</dbReference>
<dbReference type="CDD" id="cd06571">
    <property type="entry name" value="Bac_DnaA_C"/>
    <property type="match status" value="1"/>
</dbReference>
<evidence type="ECO:0000256" key="12">
    <source>
        <dbReference type="SAM" id="MobiDB-lite"/>
    </source>
</evidence>
<dbReference type="PROSITE" id="PS01008">
    <property type="entry name" value="DNAA"/>
    <property type="match status" value="1"/>
</dbReference>
<comment type="caution">
    <text evidence="8">Lacks conserved residue(s) required for the propagation of feature annotation.</text>
</comment>
<feature type="binding site" evidence="8">
    <location>
        <position position="226"/>
    </location>
    <ligand>
        <name>ATP</name>
        <dbReference type="ChEBI" id="CHEBI:30616"/>
    </ligand>
</feature>
<feature type="domain" description="Chromosomal replication initiator DnaA C-terminal" evidence="14">
    <location>
        <begin position="423"/>
        <end position="492"/>
    </location>
</feature>
<feature type="region of interest" description="Domain IV, binds dsDNA" evidence="8">
    <location>
        <begin position="396"/>
        <end position="515"/>
    </location>
</feature>
<keyword evidence="6 8" id="KW-0446">Lipid-binding</keyword>
<dbReference type="SUPFAM" id="SSF52540">
    <property type="entry name" value="P-loop containing nucleoside triphosphate hydrolases"/>
    <property type="match status" value="1"/>
</dbReference>
<feature type="compositionally biased region" description="Low complexity" evidence="12">
    <location>
        <begin position="110"/>
        <end position="123"/>
    </location>
</feature>
<dbReference type="EMBL" id="BMKS01000016">
    <property type="protein sequence ID" value="GGG47507.1"/>
    <property type="molecule type" value="Genomic_DNA"/>
</dbReference>
<dbReference type="SMART" id="SM00760">
    <property type="entry name" value="Bac_DnaA_C"/>
    <property type="match status" value="1"/>
</dbReference>
<evidence type="ECO:0000256" key="11">
    <source>
        <dbReference type="RuleBase" id="RU004227"/>
    </source>
</evidence>
<evidence type="ECO:0000256" key="5">
    <source>
        <dbReference type="ARBA" id="ARBA00022840"/>
    </source>
</evidence>
<dbReference type="RefSeq" id="WP_188903223.1">
    <property type="nucleotide sequence ID" value="NZ_BMKS01000016.1"/>
</dbReference>
<dbReference type="GO" id="GO:0005737">
    <property type="term" value="C:cytoplasm"/>
    <property type="evidence" value="ECO:0007669"/>
    <property type="project" value="UniProtKB-SubCell"/>
</dbReference>
<reference evidence="15 16" key="1">
    <citation type="journal article" date="2014" name="Int. J. Syst. Evol. Microbiol.">
        <title>Complete genome sequence of Corynebacterium casei LMG S-19264T (=DSM 44701T), isolated from a smear-ripened cheese.</title>
        <authorList>
            <consortium name="US DOE Joint Genome Institute (JGI-PGF)"/>
            <person name="Walter F."/>
            <person name="Albersmeier A."/>
            <person name="Kalinowski J."/>
            <person name="Ruckert C."/>
        </authorList>
    </citation>
    <scope>NUCLEOTIDE SEQUENCE [LARGE SCALE GENOMIC DNA]</scope>
    <source>
        <strain evidence="15 16">CGMCC 1.16330</strain>
    </source>
</reference>
<feature type="binding site" evidence="8">
    <location>
        <position position="223"/>
    </location>
    <ligand>
        <name>ATP</name>
        <dbReference type="ChEBI" id="CHEBI:30616"/>
    </ligand>
</feature>
<dbReference type="InterPro" id="IPR013317">
    <property type="entry name" value="DnaA_dom"/>
</dbReference>
<evidence type="ECO:0000256" key="2">
    <source>
        <dbReference type="ARBA" id="ARBA00022490"/>
    </source>
</evidence>
<feature type="binding site" evidence="8">
    <location>
        <position position="225"/>
    </location>
    <ligand>
        <name>ATP</name>
        <dbReference type="ChEBI" id="CHEBI:30616"/>
    </ligand>
</feature>